<reference evidence="5" key="2">
    <citation type="journal article" date="2021" name="PeerJ">
        <title>Extensive microbial diversity within the chicken gut microbiome revealed by metagenomics and culture.</title>
        <authorList>
            <person name="Gilroy R."/>
            <person name="Ravi A."/>
            <person name="Getino M."/>
            <person name="Pursley I."/>
            <person name="Horton D.L."/>
            <person name="Alikhan N.F."/>
            <person name="Baker D."/>
            <person name="Gharbi K."/>
            <person name="Hall N."/>
            <person name="Watson M."/>
            <person name="Adriaenssens E.M."/>
            <person name="Foster-Nyarko E."/>
            <person name="Jarju S."/>
            <person name="Secka A."/>
            <person name="Antonio M."/>
            <person name="Oren A."/>
            <person name="Chaudhuri R.R."/>
            <person name="La Ragione R."/>
            <person name="Hildebrand F."/>
            <person name="Pallen M.J."/>
        </authorList>
    </citation>
    <scope>NUCLEOTIDE SEQUENCE</scope>
    <source>
        <strain evidence="5">CHK165-10780</strain>
    </source>
</reference>
<keyword evidence="3" id="KW-0159">Chromosome partition</keyword>
<keyword evidence="1" id="KW-0963">Cytoplasm</keyword>
<dbReference type="GO" id="GO:0051301">
    <property type="term" value="P:cell division"/>
    <property type="evidence" value="ECO:0007669"/>
    <property type="project" value="UniProtKB-KW"/>
</dbReference>
<sequence>MNKKAILEGLLFVVGDDGLTMDQIKDILEIDSDEAKELISELQKDYEEPTRGIRIGFLGNTFKLTTKKEHKPYYQKLIENPESNVLSNAALETLAIIAYNAPITRLKVDEIRGVSSSQMMKKLLAKGLIKELGRSDQPGRPILYGTTSEFLDFFGLSTI</sequence>
<comment type="caution">
    <text evidence="5">The sequence shown here is derived from an EMBL/GenBank/DDBJ whole genome shotgun (WGS) entry which is preliminary data.</text>
</comment>
<dbReference type="InterPro" id="IPR036390">
    <property type="entry name" value="WH_DNA-bd_sf"/>
</dbReference>
<protein>
    <submittedName>
        <fullName evidence="5">SMC-Scp complex subunit ScpB</fullName>
    </submittedName>
</protein>
<dbReference type="PANTHER" id="PTHR34298:SF2">
    <property type="entry name" value="SEGREGATION AND CONDENSATION PROTEIN B"/>
    <property type="match status" value="1"/>
</dbReference>
<dbReference type="SUPFAM" id="SSF46785">
    <property type="entry name" value="Winged helix' DNA-binding domain"/>
    <property type="match status" value="2"/>
</dbReference>
<dbReference type="Pfam" id="PF04079">
    <property type="entry name" value="SMC_ScpB"/>
    <property type="match status" value="1"/>
</dbReference>
<reference evidence="5" key="1">
    <citation type="submission" date="2020-10" db="EMBL/GenBank/DDBJ databases">
        <authorList>
            <person name="Gilroy R."/>
        </authorList>
    </citation>
    <scope>NUCLEOTIDE SEQUENCE</scope>
    <source>
        <strain evidence="5">CHK165-10780</strain>
    </source>
</reference>
<dbReference type="PIRSF" id="PIRSF019345">
    <property type="entry name" value="ScpB"/>
    <property type="match status" value="1"/>
</dbReference>
<dbReference type="InterPro" id="IPR005234">
    <property type="entry name" value="ScpB_csome_segregation"/>
</dbReference>
<dbReference type="AlphaFoldDB" id="A0A9D1CKS1"/>
<keyword evidence="2" id="KW-0132">Cell division</keyword>
<dbReference type="EMBL" id="DVFU01000100">
    <property type="protein sequence ID" value="HIQ65120.1"/>
    <property type="molecule type" value="Genomic_DNA"/>
</dbReference>
<feature type="non-terminal residue" evidence="5">
    <location>
        <position position="159"/>
    </location>
</feature>
<accession>A0A9D1CKS1</accession>
<dbReference type="GO" id="GO:0051304">
    <property type="term" value="P:chromosome separation"/>
    <property type="evidence" value="ECO:0007669"/>
    <property type="project" value="InterPro"/>
</dbReference>
<keyword evidence="4" id="KW-0131">Cell cycle</keyword>
<evidence type="ECO:0000313" key="5">
    <source>
        <dbReference type="EMBL" id="HIQ65120.1"/>
    </source>
</evidence>
<evidence type="ECO:0000256" key="1">
    <source>
        <dbReference type="ARBA" id="ARBA00022490"/>
    </source>
</evidence>
<dbReference type="InterPro" id="IPR036388">
    <property type="entry name" value="WH-like_DNA-bd_sf"/>
</dbReference>
<dbReference type="HAMAP" id="MF_01804">
    <property type="entry name" value="ScpB"/>
    <property type="match status" value="1"/>
</dbReference>
<proteinExistence type="inferred from homology"/>
<dbReference type="Gene3D" id="1.10.10.10">
    <property type="entry name" value="Winged helix-like DNA-binding domain superfamily/Winged helix DNA-binding domain"/>
    <property type="match status" value="2"/>
</dbReference>
<evidence type="ECO:0000313" key="6">
    <source>
        <dbReference type="Proteomes" id="UP000886725"/>
    </source>
</evidence>
<evidence type="ECO:0000256" key="4">
    <source>
        <dbReference type="ARBA" id="ARBA00023306"/>
    </source>
</evidence>
<dbReference type="PANTHER" id="PTHR34298">
    <property type="entry name" value="SEGREGATION AND CONDENSATION PROTEIN B"/>
    <property type="match status" value="1"/>
</dbReference>
<name>A0A9D1CKS1_9FIRM</name>
<dbReference type="NCBIfam" id="TIGR00281">
    <property type="entry name" value="SMC-Scp complex subunit ScpB"/>
    <property type="match status" value="1"/>
</dbReference>
<organism evidence="5 6">
    <name type="scientific">Candidatus Faecenecus gallistercoris</name>
    <dbReference type="NCBI Taxonomy" id="2840793"/>
    <lineage>
        <taxon>Bacteria</taxon>
        <taxon>Bacillati</taxon>
        <taxon>Bacillota</taxon>
        <taxon>Bacillota incertae sedis</taxon>
        <taxon>Candidatus Faecenecus</taxon>
    </lineage>
</organism>
<dbReference type="Proteomes" id="UP000886725">
    <property type="component" value="Unassembled WGS sequence"/>
</dbReference>
<evidence type="ECO:0000256" key="2">
    <source>
        <dbReference type="ARBA" id="ARBA00022618"/>
    </source>
</evidence>
<evidence type="ECO:0000256" key="3">
    <source>
        <dbReference type="ARBA" id="ARBA00022829"/>
    </source>
</evidence>
<gene>
    <name evidence="5" type="primary">scpB</name>
    <name evidence="5" type="ORF">IAC85_05210</name>
</gene>